<dbReference type="InterPro" id="IPR042094">
    <property type="entry name" value="T2SS_GspF_sf"/>
</dbReference>
<evidence type="ECO:0000259" key="7">
    <source>
        <dbReference type="Pfam" id="PF00482"/>
    </source>
</evidence>
<keyword evidence="2" id="KW-1003">Cell membrane</keyword>
<evidence type="ECO:0000313" key="9">
    <source>
        <dbReference type="Proteomes" id="UP001569904"/>
    </source>
</evidence>
<proteinExistence type="predicted"/>
<gene>
    <name evidence="8" type="ORF">SM436_01100</name>
</gene>
<feature type="transmembrane region" description="Helical" evidence="6">
    <location>
        <begin position="6"/>
        <end position="30"/>
    </location>
</feature>
<dbReference type="Gene3D" id="1.20.81.30">
    <property type="entry name" value="Type II secretion system (T2SS), domain F"/>
    <property type="match status" value="1"/>
</dbReference>
<evidence type="ECO:0000313" key="8">
    <source>
        <dbReference type="EMBL" id="MFA1552277.1"/>
    </source>
</evidence>
<evidence type="ECO:0000256" key="3">
    <source>
        <dbReference type="ARBA" id="ARBA00022692"/>
    </source>
</evidence>
<feature type="domain" description="Type II secretion system protein GspF" evidence="7">
    <location>
        <begin position="142"/>
        <end position="266"/>
    </location>
</feature>
<evidence type="ECO:0000256" key="6">
    <source>
        <dbReference type="SAM" id="Phobius"/>
    </source>
</evidence>
<comment type="caution">
    <text evidence="8">The sequence shown here is derived from an EMBL/GenBank/DDBJ whole genome shotgun (WGS) entry which is preliminary data.</text>
</comment>
<dbReference type="EMBL" id="JAXCEH010000001">
    <property type="protein sequence ID" value="MFA1552277.1"/>
    <property type="molecule type" value="Genomic_DNA"/>
</dbReference>
<dbReference type="Proteomes" id="UP001569904">
    <property type="component" value="Unassembled WGS sequence"/>
</dbReference>
<protein>
    <submittedName>
        <fullName evidence="8">Type II secretion system F family protein</fullName>
    </submittedName>
</protein>
<name>A0ABV4QQN4_9ACTN</name>
<evidence type="ECO:0000256" key="4">
    <source>
        <dbReference type="ARBA" id="ARBA00022989"/>
    </source>
</evidence>
<reference evidence="8 9" key="1">
    <citation type="submission" date="2023-11" db="EMBL/GenBank/DDBJ databases">
        <title>Actinomadura monticuli sp. nov., isolated from volcanic ash.</title>
        <authorList>
            <person name="Lee S.D."/>
            <person name="Yang H."/>
            <person name="Kim I.S."/>
        </authorList>
    </citation>
    <scope>NUCLEOTIDE SEQUENCE [LARGE SCALE GENOMIC DNA]</scope>
    <source>
        <strain evidence="8 9">DSM 45346</strain>
    </source>
</reference>
<evidence type="ECO:0000256" key="2">
    <source>
        <dbReference type="ARBA" id="ARBA00022475"/>
    </source>
</evidence>
<dbReference type="PANTHER" id="PTHR35007:SF1">
    <property type="entry name" value="PILUS ASSEMBLY PROTEIN"/>
    <property type="match status" value="1"/>
</dbReference>
<keyword evidence="4 6" id="KW-1133">Transmembrane helix</keyword>
<keyword evidence="3 6" id="KW-0812">Transmembrane</keyword>
<feature type="transmembrane region" description="Helical" evidence="6">
    <location>
        <begin position="106"/>
        <end position="124"/>
    </location>
</feature>
<comment type="subcellular location">
    <subcellularLocation>
        <location evidence="1">Cell membrane</location>
        <topology evidence="1">Multi-pass membrane protein</topology>
    </subcellularLocation>
</comment>
<keyword evidence="9" id="KW-1185">Reference proteome</keyword>
<dbReference type="RefSeq" id="WP_371938560.1">
    <property type="nucleotide sequence ID" value="NZ_JAXCEH010000001.1"/>
</dbReference>
<feature type="transmembrane region" description="Helical" evidence="6">
    <location>
        <begin position="244"/>
        <end position="269"/>
    </location>
</feature>
<evidence type="ECO:0000256" key="5">
    <source>
        <dbReference type="ARBA" id="ARBA00023136"/>
    </source>
</evidence>
<dbReference type="PANTHER" id="PTHR35007">
    <property type="entry name" value="INTEGRAL MEMBRANE PROTEIN-RELATED"/>
    <property type="match status" value="1"/>
</dbReference>
<sequence length="309" mass="33220">MSLSLPAILLILAATLAVAVWAVGDLATGFERRRRLAARSALAEDRALGGLRDRLDIALRRTEFGKALARRIAASGLRIRVSTFLLLMVVGSGAAIFLIGEWMAPLFGVLAAAGVAWSFFAFLGRREERRKEAFIAQLPDLARVLSNATNAGLVLRTAIEIAADELDDPAHTELGRTADALRLGQSLEDALRDLAERLPSRELGVLVSTLVVSSRAGGSLVTALRTIASTLEERKEIRREVKTIMGEAVVSNWAIGVLGLGSIVMVNLIQPGALRAMSGHIIGQIILGVAAIFFTLSLFIIRRITRIDI</sequence>
<feature type="transmembrane region" description="Helical" evidence="6">
    <location>
        <begin position="281"/>
        <end position="301"/>
    </location>
</feature>
<organism evidence="8 9">
    <name type="scientific">Actinomadura chokoriensis</name>
    <dbReference type="NCBI Taxonomy" id="454156"/>
    <lineage>
        <taxon>Bacteria</taxon>
        <taxon>Bacillati</taxon>
        <taxon>Actinomycetota</taxon>
        <taxon>Actinomycetes</taxon>
        <taxon>Streptosporangiales</taxon>
        <taxon>Thermomonosporaceae</taxon>
        <taxon>Actinomadura</taxon>
    </lineage>
</organism>
<evidence type="ECO:0000256" key="1">
    <source>
        <dbReference type="ARBA" id="ARBA00004651"/>
    </source>
</evidence>
<accession>A0ABV4QQN4</accession>
<dbReference type="InterPro" id="IPR018076">
    <property type="entry name" value="T2SS_GspF_dom"/>
</dbReference>
<dbReference type="Pfam" id="PF00482">
    <property type="entry name" value="T2SSF"/>
    <property type="match status" value="1"/>
</dbReference>
<feature type="transmembrane region" description="Helical" evidence="6">
    <location>
        <begin position="79"/>
        <end position="100"/>
    </location>
</feature>
<keyword evidence="5 6" id="KW-0472">Membrane</keyword>